<protein>
    <recommendedName>
        <fullName evidence="4">Ricin-type beta-trefoil lectin domain protein</fullName>
    </recommendedName>
</protein>
<gene>
    <name evidence="2" type="ORF">V565_072850</name>
</gene>
<dbReference type="HOGENOM" id="CLU_077744_0_0_1"/>
<evidence type="ECO:0000313" key="3">
    <source>
        <dbReference type="Proteomes" id="UP000027456"/>
    </source>
</evidence>
<dbReference type="InterPro" id="IPR035992">
    <property type="entry name" value="Ricin_B-like_lectins"/>
</dbReference>
<dbReference type="EMBL" id="AZST01000218">
    <property type="protein sequence ID" value="KEP50824.1"/>
    <property type="molecule type" value="Genomic_DNA"/>
</dbReference>
<keyword evidence="1" id="KW-0175">Coiled coil</keyword>
<name>A0A074RV95_9AGAM</name>
<evidence type="ECO:0000313" key="2">
    <source>
        <dbReference type="EMBL" id="KEP50824.1"/>
    </source>
</evidence>
<organism evidence="2 3">
    <name type="scientific">Rhizoctonia solani 123E</name>
    <dbReference type="NCBI Taxonomy" id="1423351"/>
    <lineage>
        <taxon>Eukaryota</taxon>
        <taxon>Fungi</taxon>
        <taxon>Dikarya</taxon>
        <taxon>Basidiomycota</taxon>
        <taxon>Agaricomycotina</taxon>
        <taxon>Agaricomycetes</taxon>
        <taxon>Cantharellales</taxon>
        <taxon>Ceratobasidiaceae</taxon>
        <taxon>Rhizoctonia</taxon>
    </lineage>
</organism>
<evidence type="ECO:0000256" key="1">
    <source>
        <dbReference type="SAM" id="Coils"/>
    </source>
</evidence>
<dbReference type="Gene3D" id="2.80.10.50">
    <property type="match status" value="1"/>
</dbReference>
<dbReference type="Proteomes" id="UP000027456">
    <property type="component" value="Unassembled WGS sequence"/>
</dbReference>
<evidence type="ECO:0008006" key="4">
    <source>
        <dbReference type="Google" id="ProtNLM"/>
    </source>
</evidence>
<proteinExistence type="predicted"/>
<feature type="coiled-coil region" evidence="1">
    <location>
        <begin position="180"/>
        <end position="237"/>
    </location>
</feature>
<reference evidence="2 3" key="1">
    <citation type="submission" date="2013-12" db="EMBL/GenBank/DDBJ databases">
        <authorList>
            <person name="Cubeta M."/>
            <person name="Pakala S."/>
            <person name="Fedorova N."/>
            <person name="Thomas E."/>
            <person name="Dean R."/>
            <person name="Jabaji S."/>
            <person name="Neate S."/>
            <person name="Toda T."/>
            <person name="Tavantzis S."/>
            <person name="Vilgalys R."/>
            <person name="Bharathan N."/>
            <person name="Pakala S."/>
            <person name="Losada L.S."/>
            <person name="Zafar N."/>
            <person name="Nierman W."/>
        </authorList>
    </citation>
    <scope>NUCLEOTIDE SEQUENCE [LARGE SCALE GENOMIC DNA]</scope>
    <source>
        <strain evidence="2 3">123E</strain>
    </source>
</reference>
<dbReference type="OrthoDB" id="3228793at2759"/>
<comment type="caution">
    <text evidence="2">The sequence shown here is derived from an EMBL/GenBank/DDBJ whole genome shotgun (WGS) entry which is preliminary data.</text>
</comment>
<keyword evidence="3" id="KW-1185">Reference proteome</keyword>
<dbReference type="AlphaFoldDB" id="A0A074RV95"/>
<dbReference type="SUPFAM" id="SSF50370">
    <property type="entry name" value="Ricin B-like lectins"/>
    <property type="match status" value="1"/>
</dbReference>
<accession>A0A074RV95</accession>
<sequence length="246" mass="27527">MSTIEPGIYRIISKLNGKVITIPTNNPGTISGAAPKLQNQKWIIRRSGDYYQFEDCLYGKSIAPDNTSYGTRVNLECYPANWEIIPSGANEYLIKFVGHDLVLDLHANDEVHCWSANGVPQRLWSFERLSGLTGNIPENGSSPIISMKNGLIAHLTEQLKQKDDQLTARDQAIQEQMMAIEQGAKELTRMREELNIANARLAERKDCNEATSSALSSNSTQNEVALLRERLDRLESLLEIGKRPNT</sequence>